<dbReference type="InterPro" id="IPR000845">
    <property type="entry name" value="Nucleoside_phosphorylase_d"/>
</dbReference>
<dbReference type="EMBL" id="MU865887">
    <property type="protein sequence ID" value="KAK4220399.1"/>
    <property type="molecule type" value="Genomic_DNA"/>
</dbReference>
<dbReference type="Proteomes" id="UP001301958">
    <property type="component" value="Unassembled WGS sequence"/>
</dbReference>
<dbReference type="InterPro" id="IPR053137">
    <property type="entry name" value="NLR-like"/>
</dbReference>
<sequence length="129" mass="14339">HVPGPDCRGCDTADEVQRDPRDTSDPEIHYGIIASGNMIVKDAATRDWIVANVGEDCICFEMEAAGLMNNFPCLVIRGICDYADSHKNDRWQRYASATAAAYAKELLLEYVPATEVQETKRVLEVFELG</sequence>
<organism evidence="3 4">
    <name type="scientific">Podospora fimiseda</name>
    <dbReference type="NCBI Taxonomy" id="252190"/>
    <lineage>
        <taxon>Eukaryota</taxon>
        <taxon>Fungi</taxon>
        <taxon>Dikarya</taxon>
        <taxon>Ascomycota</taxon>
        <taxon>Pezizomycotina</taxon>
        <taxon>Sordariomycetes</taxon>
        <taxon>Sordariomycetidae</taxon>
        <taxon>Sordariales</taxon>
        <taxon>Podosporaceae</taxon>
        <taxon>Podospora</taxon>
    </lineage>
</organism>
<dbReference type="GO" id="GO:0003824">
    <property type="term" value="F:catalytic activity"/>
    <property type="evidence" value="ECO:0007669"/>
    <property type="project" value="InterPro"/>
</dbReference>
<dbReference type="GO" id="GO:0009116">
    <property type="term" value="P:nucleoside metabolic process"/>
    <property type="evidence" value="ECO:0007669"/>
    <property type="project" value="InterPro"/>
</dbReference>
<feature type="non-terminal residue" evidence="3">
    <location>
        <position position="1"/>
    </location>
</feature>
<comment type="caution">
    <text evidence="3">The sequence shown here is derived from an EMBL/GenBank/DDBJ whole genome shotgun (WGS) entry which is preliminary data.</text>
</comment>
<feature type="region of interest" description="Disordered" evidence="1">
    <location>
        <begin position="1"/>
        <end position="26"/>
    </location>
</feature>
<name>A0AAN6YJE9_9PEZI</name>
<evidence type="ECO:0000259" key="2">
    <source>
        <dbReference type="Pfam" id="PF01048"/>
    </source>
</evidence>
<evidence type="ECO:0000256" key="1">
    <source>
        <dbReference type="SAM" id="MobiDB-lite"/>
    </source>
</evidence>
<keyword evidence="4" id="KW-1185">Reference proteome</keyword>
<dbReference type="Pfam" id="PF01048">
    <property type="entry name" value="PNP_UDP_1"/>
    <property type="match status" value="1"/>
</dbReference>
<dbReference type="AlphaFoldDB" id="A0AAN6YJE9"/>
<evidence type="ECO:0000313" key="4">
    <source>
        <dbReference type="Proteomes" id="UP001301958"/>
    </source>
</evidence>
<dbReference type="InterPro" id="IPR035994">
    <property type="entry name" value="Nucleoside_phosphorylase_sf"/>
</dbReference>
<feature type="domain" description="Nucleoside phosphorylase" evidence="2">
    <location>
        <begin position="24"/>
        <end position="101"/>
    </location>
</feature>
<protein>
    <submittedName>
        <fullName evidence="3">Nucleoside phosphorylase domain-containing protein</fullName>
    </submittedName>
</protein>
<feature type="compositionally biased region" description="Basic and acidic residues" evidence="1">
    <location>
        <begin position="8"/>
        <end position="26"/>
    </location>
</feature>
<reference evidence="3" key="1">
    <citation type="journal article" date="2023" name="Mol. Phylogenet. Evol.">
        <title>Genome-scale phylogeny and comparative genomics of the fungal order Sordariales.</title>
        <authorList>
            <person name="Hensen N."/>
            <person name="Bonometti L."/>
            <person name="Westerberg I."/>
            <person name="Brannstrom I.O."/>
            <person name="Guillou S."/>
            <person name="Cros-Aarteil S."/>
            <person name="Calhoun S."/>
            <person name="Haridas S."/>
            <person name="Kuo A."/>
            <person name="Mondo S."/>
            <person name="Pangilinan J."/>
            <person name="Riley R."/>
            <person name="LaButti K."/>
            <person name="Andreopoulos B."/>
            <person name="Lipzen A."/>
            <person name="Chen C."/>
            <person name="Yan M."/>
            <person name="Daum C."/>
            <person name="Ng V."/>
            <person name="Clum A."/>
            <person name="Steindorff A."/>
            <person name="Ohm R.A."/>
            <person name="Martin F."/>
            <person name="Silar P."/>
            <person name="Natvig D.O."/>
            <person name="Lalanne C."/>
            <person name="Gautier V."/>
            <person name="Ament-Velasquez S.L."/>
            <person name="Kruys A."/>
            <person name="Hutchinson M.I."/>
            <person name="Powell A.J."/>
            <person name="Barry K."/>
            <person name="Miller A.N."/>
            <person name="Grigoriev I.V."/>
            <person name="Debuchy R."/>
            <person name="Gladieux P."/>
            <person name="Hiltunen Thoren M."/>
            <person name="Johannesson H."/>
        </authorList>
    </citation>
    <scope>NUCLEOTIDE SEQUENCE</scope>
    <source>
        <strain evidence="3">CBS 990.96</strain>
    </source>
</reference>
<gene>
    <name evidence="3" type="ORF">QBC38DRAFT_378954</name>
</gene>
<dbReference type="SUPFAM" id="SSF53167">
    <property type="entry name" value="Purine and uridine phosphorylases"/>
    <property type="match status" value="1"/>
</dbReference>
<evidence type="ECO:0000313" key="3">
    <source>
        <dbReference type="EMBL" id="KAK4220399.1"/>
    </source>
</evidence>
<proteinExistence type="predicted"/>
<reference evidence="3" key="2">
    <citation type="submission" date="2023-05" db="EMBL/GenBank/DDBJ databases">
        <authorList>
            <consortium name="Lawrence Berkeley National Laboratory"/>
            <person name="Steindorff A."/>
            <person name="Hensen N."/>
            <person name="Bonometti L."/>
            <person name="Westerberg I."/>
            <person name="Brannstrom I.O."/>
            <person name="Guillou S."/>
            <person name="Cros-Aarteil S."/>
            <person name="Calhoun S."/>
            <person name="Haridas S."/>
            <person name="Kuo A."/>
            <person name="Mondo S."/>
            <person name="Pangilinan J."/>
            <person name="Riley R."/>
            <person name="Labutti K."/>
            <person name="Andreopoulos B."/>
            <person name="Lipzen A."/>
            <person name="Chen C."/>
            <person name="Yanf M."/>
            <person name="Daum C."/>
            <person name="Ng V."/>
            <person name="Clum A."/>
            <person name="Ohm R."/>
            <person name="Martin F."/>
            <person name="Silar P."/>
            <person name="Natvig D."/>
            <person name="Lalanne C."/>
            <person name="Gautier V."/>
            <person name="Ament-Velasquez S.L."/>
            <person name="Kruys A."/>
            <person name="Hutchinson M.I."/>
            <person name="Powell A.J."/>
            <person name="Barry K."/>
            <person name="Miller A.N."/>
            <person name="Grigoriev I.V."/>
            <person name="Debuchy R."/>
            <person name="Gladieux P."/>
            <person name="Thoren M.H."/>
            <person name="Johannesson H."/>
        </authorList>
    </citation>
    <scope>NUCLEOTIDE SEQUENCE</scope>
    <source>
        <strain evidence="3">CBS 990.96</strain>
    </source>
</reference>
<accession>A0AAN6YJE9</accession>
<dbReference type="PANTHER" id="PTHR46082:SF11">
    <property type="entry name" value="AAA+ ATPASE DOMAIN-CONTAINING PROTEIN-RELATED"/>
    <property type="match status" value="1"/>
</dbReference>
<dbReference type="PANTHER" id="PTHR46082">
    <property type="entry name" value="ATP/GTP-BINDING PROTEIN-RELATED"/>
    <property type="match status" value="1"/>
</dbReference>
<dbReference type="Gene3D" id="3.40.50.1580">
    <property type="entry name" value="Nucleoside phosphorylase domain"/>
    <property type="match status" value="1"/>
</dbReference>